<organism evidence="2 3">
    <name type="scientific">Streptomyces violascens</name>
    <dbReference type="NCBI Taxonomy" id="67381"/>
    <lineage>
        <taxon>Bacteria</taxon>
        <taxon>Bacillati</taxon>
        <taxon>Actinomycetota</taxon>
        <taxon>Actinomycetes</taxon>
        <taxon>Kitasatosporales</taxon>
        <taxon>Streptomycetaceae</taxon>
        <taxon>Streptomyces</taxon>
    </lineage>
</organism>
<evidence type="ECO:0000313" key="2">
    <source>
        <dbReference type="EMBL" id="GHI36080.1"/>
    </source>
</evidence>
<evidence type="ECO:0000313" key="3">
    <source>
        <dbReference type="Proteomes" id="UP001050808"/>
    </source>
</evidence>
<proteinExistence type="predicted"/>
<comment type="caution">
    <text evidence="2">The sequence shown here is derived from an EMBL/GenBank/DDBJ whole genome shotgun (WGS) entry which is preliminary data.</text>
</comment>
<name>A0ABQ3QFR1_9ACTN</name>
<feature type="region of interest" description="Disordered" evidence="1">
    <location>
        <begin position="1"/>
        <end position="33"/>
    </location>
</feature>
<reference evidence="2" key="1">
    <citation type="submission" date="2024-05" db="EMBL/GenBank/DDBJ databases">
        <title>Whole genome shotgun sequence of Streptomyces violascens NBRC 12920.</title>
        <authorList>
            <person name="Komaki H."/>
            <person name="Tamura T."/>
        </authorList>
    </citation>
    <scope>NUCLEOTIDE SEQUENCE</scope>
    <source>
        <strain evidence="2">NBRC 12920</strain>
    </source>
</reference>
<dbReference type="EMBL" id="BNDY01000002">
    <property type="protein sequence ID" value="GHI36080.1"/>
    <property type="molecule type" value="Genomic_DNA"/>
</dbReference>
<gene>
    <name evidence="2" type="ORF">Sviol_04880</name>
</gene>
<evidence type="ECO:0000256" key="1">
    <source>
        <dbReference type="SAM" id="MobiDB-lite"/>
    </source>
</evidence>
<protein>
    <submittedName>
        <fullName evidence="2">Uncharacterized protein</fullName>
    </submittedName>
</protein>
<keyword evidence="3" id="KW-1185">Reference proteome</keyword>
<dbReference type="Proteomes" id="UP001050808">
    <property type="component" value="Unassembled WGS sequence"/>
</dbReference>
<accession>A0ABQ3QFR1</accession>
<feature type="compositionally biased region" description="Basic and acidic residues" evidence="1">
    <location>
        <begin position="1"/>
        <end position="29"/>
    </location>
</feature>
<sequence>MEERLVVELRDDHGSDAETDGDADREGHQEVPAGGALMGHVFRCLIEKNHRADLGTPGLTLR</sequence>